<dbReference type="PANTHER" id="PTHR14716:SF0">
    <property type="entry name" value="CILIA- AND FLAGELLA-ASSOCIATED PROTEIN 69"/>
    <property type="match status" value="1"/>
</dbReference>
<dbReference type="RefSeq" id="XP_011308465.1">
    <property type="nucleotide sequence ID" value="XM_011310163.1"/>
</dbReference>
<name>A0A9R1TFK7_9HYME</name>
<dbReference type="GeneID" id="105269704"/>
<keyword evidence="2" id="KW-1185">Reference proteome</keyword>
<dbReference type="PANTHER" id="PTHR14716">
    <property type="entry name" value="CILIA- AND FLAGELLA-ASSOCIATED PROTEIN 69"/>
    <property type="match status" value="1"/>
</dbReference>
<feature type="domain" description="Cilia- and flagella-associated protein 69 ARM repeats" evidence="1">
    <location>
        <begin position="23"/>
        <end position="730"/>
    </location>
</feature>
<dbReference type="Pfam" id="PF21049">
    <property type="entry name" value="CFA69_ARM_rpt"/>
    <property type="match status" value="1"/>
</dbReference>
<dbReference type="GO" id="GO:1902093">
    <property type="term" value="P:positive regulation of flagellated sperm motility"/>
    <property type="evidence" value="ECO:0007669"/>
    <property type="project" value="TreeGrafter"/>
</dbReference>
<dbReference type="KEGG" id="fas:105269704"/>
<dbReference type="SUPFAM" id="SSF48371">
    <property type="entry name" value="ARM repeat"/>
    <property type="match status" value="1"/>
</dbReference>
<protein>
    <submittedName>
        <fullName evidence="3">Cilia- and flagella-associated protein 69-like isoform X1</fullName>
    </submittedName>
</protein>
<proteinExistence type="predicted"/>
<dbReference type="InterPro" id="IPR016024">
    <property type="entry name" value="ARM-type_fold"/>
</dbReference>
<evidence type="ECO:0000259" key="1">
    <source>
        <dbReference type="Pfam" id="PF21049"/>
    </source>
</evidence>
<dbReference type="GO" id="GO:0097730">
    <property type="term" value="C:non-motile cilium"/>
    <property type="evidence" value="ECO:0007669"/>
    <property type="project" value="TreeGrafter"/>
</dbReference>
<dbReference type="AlphaFoldDB" id="A0A9R1TFK7"/>
<evidence type="ECO:0000313" key="3">
    <source>
        <dbReference type="RefSeq" id="XP_011308465.1"/>
    </source>
</evidence>
<dbReference type="GO" id="GO:0097225">
    <property type="term" value="C:sperm midpiece"/>
    <property type="evidence" value="ECO:0007669"/>
    <property type="project" value="TreeGrafter"/>
</dbReference>
<organism evidence="2 3">
    <name type="scientific">Fopius arisanus</name>
    <dbReference type="NCBI Taxonomy" id="64838"/>
    <lineage>
        <taxon>Eukaryota</taxon>
        <taxon>Metazoa</taxon>
        <taxon>Ecdysozoa</taxon>
        <taxon>Arthropoda</taxon>
        <taxon>Hexapoda</taxon>
        <taxon>Insecta</taxon>
        <taxon>Pterygota</taxon>
        <taxon>Neoptera</taxon>
        <taxon>Endopterygota</taxon>
        <taxon>Hymenoptera</taxon>
        <taxon>Apocrita</taxon>
        <taxon>Ichneumonoidea</taxon>
        <taxon>Braconidae</taxon>
        <taxon>Opiinae</taxon>
        <taxon>Fopius</taxon>
    </lineage>
</organism>
<dbReference type="Proteomes" id="UP000694866">
    <property type="component" value="Unplaced"/>
</dbReference>
<accession>A0A9R1TFK7</accession>
<dbReference type="InterPro" id="IPR048732">
    <property type="entry name" value="CFA69"/>
</dbReference>
<gene>
    <name evidence="3" type="primary">LOC105269704</name>
</gene>
<evidence type="ECO:0000313" key="2">
    <source>
        <dbReference type="Proteomes" id="UP000694866"/>
    </source>
</evidence>
<dbReference type="InterPro" id="IPR048733">
    <property type="entry name" value="CFA69_ARM_dom"/>
</dbReference>
<reference evidence="3" key="1">
    <citation type="submission" date="2025-08" db="UniProtKB">
        <authorList>
            <consortium name="RefSeq"/>
        </authorList>
    </citation>
    <scope>IDENTIFICATION</scope>
    <source>
        <strain evidence="3">USDA-PBARC FA_bdor</strain>
        <tissue evidence="3">Whole organism</tissue>
    </source>
</reference>
<dbReference type="OrthoDB" id="191673at2759"/>
<sequence>MEKRLEPLDNFAMQFRGDTSKTKLKKLRKLIRDPITADNLLWIDKLLCQFLKETGSEGFKVKDLPDIVVVLEFLGWSARETPEYEKHLMKLLEMIGRPPGVDKFSENLTSFETLEHYFTHLGCLIILMPGKEQIVKILRSLHELFTRPNRVDVSAIKLQYLYESVENSSLPEILSRLINPCPPDIRSNLLEVISDLVKASEVCCHKMLNEDIVNSLILQLTISYQKFHEKNTRDELVLTIQVLWMLIKSAQSSGDLPSTWKNSSPQNHEVMTCLKNIFMEIVDDSSSDSHVKTIRNDLAMILLGGFVAKAPWNLIKCGLATDIIILSKSLRIPRTQEDLFFTKTLLALLCHFTTSPFCISIMTQNAVIPGILGLLGIDEGSRVPKRSSYSSQLLPSVMRTLSTLVPQLLHDFLESQGPQKLLIMLEWSVTMGLNSSIALETLRTIYSIISLQIPDCMMQFKAAGILTALVNLTNRIITLEELTLHSQTLLTLLIMTLDHLQRANSSLSSCEDSLKIIEKLLQRCQNPEDFVINDKLLISLGSFTWTCVTASSEALQKFIERGGTYLILDTLDKSHRHPQNIFMGILSDMCVNSHCIPHLCTWRGLNKSKGLLSLLSRLWRDEERRIGVKRTPRGCIEDIELPLMGRIQWRNTFYTKTIENYSPTLESWVGSVRPKIYSIRKQLLANAEVYEIVRDHYKILAEDLSPEDEITLCIVDQFFRFSRGQVWGEVLRYLKQKGVNPLGADGEMLLVMCQRHRECGLYVRDCQERIIWGQEKKERAREVQEINRFRDARLMAALEAAQTVDFIERTADRDYRVERKERQEAQVNQGLRFPHGVIPSDCHRTYPENWNVTTIFNQVHRIKTAPSFPDPDNVERASPRSLTPAVSCEFSDDWDY</sequence>